<sequence length="340" mass="39657">MFEVQQLKLEEGLKGVVAAAMTVAERIRKRLRKLAFWDYSRVRDGREPLFLDKVTLGSMSLNRALEDVRLLMFSENRADSNGELFDVEGSRQEARQFVQQNFFKDRSGPPEVRSWNIYGHGVSSIEYFLGRWVTEILQARGRAFFRLHWETIEGRTYVARLNHVPDEDLRRVRMGRNRGQYRSVIRDRYGVDRNPPRVEYLVPDKVALFALQPPFAKTPGRSRLKQAQRLARREMKLMDAMLAASHASAYPDDHRWWVERARWLTSARLQTDMNRLGLRIGSIMGDSATMSIGTMTGTPMTSFYEVYDMLSFRWRVATLRESLLRQFNEQVVGRLLTRNG</sequence>
<proteinExistence type="predicted"/>
<gene>
    <name evidence="1" type="ORF">LCGC14_2996510</name>
</gene>
<dbReference type="AlphaFoldDB" id="A0A0F8ZTF0"/>
<name>A0A0F8ZTF0_9ZZZZ</name>
<comment type="caution">
    <text evidence="1">The sequence shown here is derived from an EMBL/GenBank/DDBJ whole genome shotgun (WGS) entry which is preliminary data.</text>
</comment>
<protein>
    <submittedName>
        <fullName evidence="1">Uncharacterized protein</fullName>
    </submittedName>
</protein>
<evidence type="ECO:0000313" key="1">
    <source>
        <dbReference type="EMBL" id="KKK63216.1"/>
    </source>
</evidence>
<organism evidence="1">
    <name type="scientific">marine sediment metagenome</name>
    <dbReference type="NCBI Taxonomy" id="412755"/>
    <lineage>
        <taxon>unclassified sequences</taxon>
        <taxon>metagenomes</taxon>
        <taxon>ecological metagenomes</taxon>
    </lineage>
</organism>
<feature type="non-terminal residue" evidence="1">
    <location>
        <position position="340"/>
    </location>
</feature>
<accession>A0A0F8ZTF0</accession>
<dbReference type="EMBL" id="LAZR01061617">
    <property type="protein sequence ID" value="KKK63216.1"/>
    <property type="molecule type" value="Genomic_DNA"/>
</dbReference>
<reference evidence="1" key="1">
    <citation type="journal article" date="2015" name="Nature">
        <title>Complex archaea that bridge the gap between prokaryotes and eukaryotes.</title>
        <authorList>
            <person name="Spang A."/>
            <person name="Saw J.H."/>
            <person name="Jorgensen S.L."/>
            <person name="Zaremba-Niedzwiedzka K."/>
            <person name="Martijn J."/>
            <person name="Lind A.E."/>
            <person name="van Eijk R."/>
            <person name="Schleper C."/>
            <person name="Guy L."/>
            <person name="Ettema T.J."/>
        </authorList>
    </citation>
    <scope>NUCLEOTIDE SEQUENCE</scope>
</reference>